<comment type="caution">
    <text evidence="1">The sequence shown here is derived from an EMBL/GenBank/DDBJ whole genome shotgun (WGS) entry which is preliminary data.</text>
</comment>
<gene>
    <name evidence="1" type="ORF">RsS93_45120</name>
</gene>
<dbReference type="InterPro" id="IPR027417">
    <property type="entry name" value="P-loop_NTPase"/>
</dbReference>
<dbReference type="EMBL" id="BLAJ01000005">
    <property type="protein sequence ID" value="GES51898.1"/>
    <property type="molecule type" value="Genomic_DNA"/>
</dbReference>
<dbReference type="Pfam" id="PF13238">
    <property type="entry name" value="AAA_18"/>
    <property type="match status" value="1"/>
</dbReference>
<organism evidence="1 2">
    <name type="scientific">Rhizobium dioscoreae</name>
    <dbReference type="NCBI Taxonomy" id="2653122"/>
    <lineage>
        <taxon>Bacteria</taxon>
        <taxon>Pseudomonadati</taxon>
        <taxon>Pseudomonadota</taxon>
        <taxon>Alphaproteobacteria</taxon>
        <taxon>Hyphomicrobiales</taxon>
        <taxon>Rhizobiaceae</taxon>
        <taxon>Rhizobium/Agrobacterium group</taxon>
        <taxon>Rhizobium</taxon>
    </lineage>
</organism>
<reference evidence="1 2" key="1">
    <citation type="journal article" date="2020" name="Genome Biol. Evol.">
        <title>Rhizobium dioscoreae sp. nov., a plant growth-promoting bacterium isolated from yam (Dioscorea species).</title>
        <authorList>
            <person name="Ouyabe M."/>
            <person name="Tanaka N."/>
            <person name="Shiwa Y."/>
            <person name="Fujita N."/>
            <person name="Kikuno H."/>
            <person name="Babil P."/>
            <person name="Shiwachi H."/>
        </authorList>
    </citation>
    <scope>NUCLEOTIDE SEQUENCE [LARGE SCALE GENOMIC DNA]</scope>
    <source>
        <strain evidence="1 2">S-93</strain>
    </source>
</reference>
<name>A0ABQ0Z9H3_9HYPH</name>
<evidence type="ECO:0000313" key="2">
    <source>
        <dbReference type="Proteomes" id="UP000390335"/>
    </source>
</evidence>
<protein>
    <recommendedName>
        <fullName evidence="3">AAA family ATPase</fullName>
    </recommendedName>
</protein>
<keyword evidence="2" id="KW-1185">Reference proteome</keyword>
<dbReference type="Gene3D" id="3.40.50.300">
    <property type="entry name" value="P-loop containing nucleotide triphosphate hydrolases"/>
    <property type="match status" value="1"/>
</dbReference>
<sequence length="169" mass="18787">MSLIILTGASGSGKTAIAEAIARDHARRLAVYHFDSIGVPSLDAMVRDHGSPEAWQRDKTIEWLERLVPQAQKGRGVLFEGQMRPSFVIEAAAAVRADDYRLILIDCDDATRTHRLSAERGQPELADANMMNWAAYLRREAQASGLEILDTSHLSLRQSVDNVLRHLLD</sequence>
<proteinExistence type="predicted"/>
<evidence type="ECO:0008006" key="3">
    <source>
        <dbReference type="Google" id="ProtNLM"/>
    </source>
</evidence>
<accession>A0ABQ0Z9H3</accession>
<evidence type="ECO:0000313" key="1">
    <source>
        <dbReference type="EMBL" id="GES51898.1"/>
    </source>
</evidence>
<dbReference type="Proteomes" id="UP000390335">
    <property type="component" value="Unassembled WGS sequence"/>
</dbReference>
<dbReference type="SUPFAM" id="SSF52540">
    <property type="entry name" value="P-loop containing nucleoside triphosphate hydrolases"/>
    <property type="match status" value="1"/>
</dbReference>
<dbReference type="RefSeq" id="WP_152094267.1">
    <property type="nucleotide sequence ID" value="NZ_BLAI01000012.1"/>
</dbReference>